<dbReference type="CDD" id="cd00293">
    <property type="entry name" value="USP-like"/>
    <property type="match status" value="2"/>
</dbReference>
<evidence type="ECO:0000313" key="4">
    <source>
        <dbReference type="Proteomes" id="UP001254165"/>
    </source>
</evidence>
<accession>A0ABU3NPD2</accession>
<dbReference type="Gene3D" id="3.40.50.620">
    <property type="entry name" value="HUPs"/>
    <property type="match status" value="2"/>
</dbReference>
<evidence type="ECO:0000256" key="1">
    <source>
        <dbReference type="ARBA" id="ARBA00008791"/>
    </source>
</evidence>
<evidence type="ECO:0000259" key="2">
    <source>
        <dbReference type="Pfam" id="PF00582"/>
    </source>
</evidence>
<protein>
    <submittedName>
        <fullName evidence="3">Universal stress protein</fullName>
    </submittedName>
</protein>
<dbReference type="PANTHER" id="PTHR46268">
    <property type="entry name" value="STRESS RESPONSE PROTEIN NHAX"/>
    <property type="match status" value="1"/>
</dbReference>
<dbReference type="PRINTS" id="PR01438">
    <property type="entry name" value="UNVRSLSTRESS"/>
</dbReference>
<evidence type="ECO:0000313" key="3">
    <source>
        <dbReference type="EMBL" id="MDT8898225.1"/>
    </source>
</evidence>
<comment type="similarity">
    <text evidence="1">Belongs to the universal stress protein A family.</text>
</comment>
<keyword evidence="4" id="KW-1185">Reference proteome</keyword>
<gene>
    <name evidence="3" type="ORF">QYE77_08085</name>
</gene>
<proteinExistence type="inferred from homology"/>
<name>A0ABU3NPD2_9CHLR</name>
<dbReference type="PANTHER" id="PTHR46268:SF6">
    <property type="entry name" value="UNIVERSAL STRESS PROTEIN UP12"/>
    <property type="match status" value="1"/>
</dbReference>
<dbReference type="InterPro" id="IPR006016">
    <property type="entry name" value="UspA"/>
</dbReference>
<dbReference type="SUPFAM" id="SSF52402">
    <property type="entry name" value="Adenine nucleotide alpha hydrolases-like"/>
    <property type="match status" value="2"/>
</dbReference>
<dbReference type="RefSeq" id="WP_315624870.1">
    <property type="nucleotide sequence ID" value="NZ_JAUHMF010000001.1"/>
</dbReference>
<reference evidence="3 4" key="1">
    <citation type="submission" date="2023-07" db="EMBL/GenBank/DDBJ databases">
        <title>Novel species of Thermanaerothrix with wide hydrolytic capabilities.</title>
        <authorList>
            <person name="Zayulina K.S."/>
            <person name="Podosokorskaya O.A."/>
            <person name="Elcheninov A.G."/>
        </authorList>
    </citation>
    <scope>NUCLEOTIDE SEQUENCE [LARGE SCALE GENOMIC DNA]</scope>
    <source>
        <strain evidence="3 4">4228-RoL</strain>
    </source>
</reference>
<comment type="caution">
    <text evidence="3">The sequence shown here is derived from an EMBL/GenBank/DDBJ whole genome shotgun (WGS) entry which is preliminary data.</text>
</comment>
<organism evidence="3 4">
    <name type="scientific">Thermanaerothrix solaris</name>
    <dbReference type="NCBI Taxonomy" id="3058434"/>
    <lineage>
        <taxon>Bacteria</taxon>
        <taxon>Bacillati</taxon>
        <taxon>Chloroflexota</taxon>
        <taxon>Anaerolineae</taxon>
        <taxon>Anaerolineales</taxon>
        <taxon>Anaerolineaceae</taxon>
        <taxon>Thermanaerothrix</taxon>
    </lineage>
</organism>
<feature type="domain" description="UspA" evidence="2">
    <location>
        <begin position="152"/>
        <end position="297"/>
    </location>
</feature>
<dbReference type="Pfam" id="PF00582">
    <property type="entry name" value="Usp"/>
    <property type="match status" value="2"/>
</dbReference>
<dbReference type="InterPro" id="IPR006015">
    <property type="entry name" value="Universal_stress_UspA"/>
</dbReference>
<sequence length="298" mass="32683">MFRSLLVPLDGSRLAEAALPPALSLAQTLGAPVTLLHILEKDAPTTVHQDQHLSRAEDAVAYLNQIAQRFIAAGVTVQVHVHTRPVTDIAESIVHHATREFNPDLIVMCAHGQGGLRDFLIGNIAQQVLARQQAPILLCRPQAENHPPFTLRRLLLPLDDESQHDLSLDYAVHLARAYDAEACLLTVIPTLATLRGEQAAAGSLLPLTAAAYLDWQEEEAWAHLEEHLQDLQQAGIRAYRHVVRGDPAEQIVAVAEAEDADLIVLATHRKAGMAAFWAHSVAPQVVRRTRRPVLLIPL</sequence>
<dbReference type="Proteomes" id="UP001254165">
    <property type="component" value="Unassembled WGS sequence"/>
</dbReference>
<feature type="domain" description="UspA" evidence="2">
    <location>
        <begin position="1"/>
        <end position="140"/>
    </location>
</feature>
<dbReference type="InterPro" id="IPR014729">
    <property type="entry name" value="Rossmann-like_a/b/a_fold"/>
</dbReference>
<dbReference type="EMBL" id="JAUHMF010000001">
    <property type="protein sequence ID" value="MDT8898225.1"/>
    <property type="molecule type" value="Genomic_DNA"/>
</dbReference>